<keyword evidence="4" id="KW-1185">Reference proteome</keyword>
<organism evidence="3 4">
    <name type="scientific">Patella caerulea</name>
    <name type="common">Rayed Mediterranean limpet</name>
    <dbReference type="NCBI Taxonomy" id="87958"/>
    <lineage>
        <taxon>Eukaryota</taxon>
        <taxon>Metazoa</taxon>
        <taxon>Spiralia</taxon>
        <taxon>Lophotrochozoa</taxon>
        <taxon>Mollusca</taxon>
        <taxon>Gastropoda</taxon>
        <taxon>Patellogastropoda</taxon>
        <taxon>Patelloidea</taxon>
        <taxon>Patellidae</taxon>
        <taxon>Patella</taxon>
    </lineage>
</organism>
<feature type="compositionally biased region" description="Polar residues" evidence="2">
    <location>
        <begin position="168"/>
        <end position="177"/>
    </location>
</feature>
<proteinExistence type="predicted"/>
<feature type="coiled-coil region" evidence="1">
    <location>
        <begin position="339"/>
        <end position="492"/>
    </location>
</feature>
<keyword evidence="1" id="KW-0175">Coiled coil</keyword>
<evidence type="ECO:0000256" key="1">
    <source>
        <dbReference type="SAM" id="Coils"/>
    </source>
</evidence>
<evidence type="ECO:0000256" key="2">
    <source>
        <dbReference type="SAM" id="MobiDB-lite"/>
    </source>
</evidence>
<feature type="compositionally biased region" description="Polar residues" evidence="2">
    <location>
        <begin position="25"/>
        <end position="59"/>
    </location>
</feature>
<evidence type="ECO:0000313" key="4">
    <source>
        <dbReference type="Proteomes" id="UP001347796"/>
    </source>
</evidence>
<accession>A0AAN8G5N0</accession>
<feature type="compositionally biased region" description="Basic and acidic residues" evidence="2">
    <location>
        <begin position="97"/>
        <end position="142"/>
    </location>
</feature>
<feature type="compositionally biased region" description="Low complexity" evidence="2">
    <location>
        <begin position="145"/>
        <end position="155"/>
    </location>
</feature>
<reference evidence="3 4" key="1">
    <citation type="submission" date="2024-01" db="EMBL/GenBank/DDBJ databases">
        <title>The genome of the rayed Mediterranean limpet Patella caerulea (Linnaeus, 1758).</title>
        <authorList>
            <person name="Anh-Thu Weber A."/>
            <person name="Halstead-Nussloch G."/>
        </authorList>
    </citation>
    <scope>NUCLEOTIDE SEQUENCE [LARGE SCALE GENOMIC DNA]</scope>
    <source>
        <strain evidence="3">AATW-2023a</strain>
        <tissue evidence="3">Whole specimen</tissue>
    </source>
</reference>
<sequence length="514" mass="60492">MDQTRRKNYERKLKRLGFYEEVMGTSPSTQGNSKLTSKQTKPPQNITKNPGKHSQNGITPVNKMPAQGSKDRQSSIPTKIRASSLERATQPKQSSKSFDDHYHGRLPQHFKEDYRQRRYPNDSDGDQKIYREDYRNKNRHGNDGGYYRPGRQRYGSNSGYEESDESNIHSPSPNSQDLSRERIETELRSSRIAETKVRKIAARLTQHKIEEENHTPRNQQNIEQRLKKIIANHLDPLLYGTKGHTDLAPYDGDLEELVKKVYSMIKQIQGDVEACHNSLKTGDDDNDGDARRTKSIPRVIQRELQELQTDYDILYDKYKVMHRESKNNHVSKKESLDKAVTIQQQNIHLEKEMKRIKDEWTVMAEDYTQTKANEKDLKERVKVSEEEKSKFDKRLHRLKEVNNVLTEECNRVTDENTRLNQEMDQMEKDLRKLSEPDKKMLQKIQRLEKEAVDLKTANRRLENEKGLIRGSLIKLESTYDMVQKDKRELTKERNKFWKENQTLRTENHKLTLSR</sequence>
<dbReference type="Proteomes" id="UP001347796">
    <property type="component" value="Unassembled WGS sequence"/>
</dbReference>
<feature type="region of interest" description="Disordered" evidence="2">
    <location>
        <begin position="1"/>
        <end position="181"/>
    </location>
</feature>
<name>A0AAN8G5N0_PATCE</name>
<dbReference type="EMBL" id="JAZGQO010000018">
    <property type="protein sequence ID" value="KAK6168181.1"/>
    <property type="molecule type" value="Genomic_DNA"/>
</dbReference>
<feature type="compositionally biased region" description="Polar residues" evidence="2">
    <location>
        <begin position="86"/>
        <end position="96"/>
    </location>
</feature>
<dbReference type="AlphaFoldDB" id="A0AAN8G5N0"/>
<gene>
    <name evidence="3" type="ORF">SNE40_022059</name>
</gene>
<feature type="compositionally biased region" description="Basic and acidic residues" evidence="2">
    <location>
        <begin position="1"/>
        <end position="11"/>
    </location>
</feature>
<comment type="caution">
    <text evidence="3">The sequence shown here is derived from an EMBL/GenBank/DDBJ whole genome shotgun (WGS) entry which is preliminary data.</text>
</comment>
<protein>
    <submittedName>
        <fullName evidence="3">Uncharacterized protein</fullName>
    </submittedName>
</protein>
<evidence type="ECO:0000313" key="3">
    <source>
        <dbReference type="EMBL" id="KAK6168181.1"/>
    </source>
</evidence>